<dbReference type="GO" id="GO:0046872">
    <property type="term" value="F:metal ion binding"/>
    <property type="evidence" value="ECO:0007669"/>
    <property type="project" value="UniProtKB-KW"/>
</dbReference>
<evidence type="ECO:0000313" key="7">
    <source>
        <dbReference type="EMBL" id="KUH31829.1"/>
    </source>
</evidence>
<keyword evidence="4" id="KW-0378">Hydrolase</keyword>
<evidence type="ECO:0000256" key="2">
    <source>
        <dbReference type="ARBA" id="ARBA00006247"/>
    </source>
</evidence>
<evidence type="ECO:0000256" key="1">
    <source>
        <dbReference type="ARBA" id="ARBA00001947"/>
    </source>
</evidence>
<dbReference type="InterPro" id="IPR002933">
    <property type="entry name" value="Peptidase_M20"/>
</dbReference>
<dbReference type="InterPro" id="IPR011650">
    <property type="entry name" value="Peptidase_M20_dimer"/>
</dbReference>
<dbReference type="EMBL" id="LLYW01000046">
    <property type="protein sequence ID" value="KUH31829.1"/>
    <property type="molecule type" value="Genomic_DNA"/>
</dbReference>
<dbReference type="Gene3D" id="3.40.630.10">
    <property type="entry name" value="Zn peptidases"/>
    <property type="match status" value="2"/>
</dbReference>
<dbReference type="PANTHER" id="PTHR43808:SF8">
    <property type="entry name" value="PEPTIDASE M20 DIMERISATION DOMAIN-CONTAINING PROTEIN"/>
    <property type="match status" value="1"/>
</dbReference>
<keyword evidence="5" id="KW-0862">Zinc</keyword>
<evidence type="ECO:0000259" key="6">
    <source>
        <dbReference type="Pfam" id="PF07687"/>
    </source>
</evidence>
<dbReference type="InterPro" id="IPR001261">
    <property type="entry name" value="ArgE/DapE_CS"/>
</dbReference>
<dbReference type="Proteomes" id="UP000053462">
    <property type="component" value="Unassembled WGS sequence"/>
</dbReference>
<dbReference type="SUPFAM" id="SSF55031">
    <property type="entry name" value="Bacterial exopeptidase dimerisation domain"/>
    <property type="match status" value="1"/>
</dbReference>
<keyword evidence="8" id="KW-1185">Reference proteome</keyword>
<dbReference type="STRING" id="227598.APY94_11665"/>
<dbReference type="InterPro" id="IPR036264">
    <property type="entry name" value="Bact_exopeptidase_dim_dom"/>
</dbReference>
<protein>
    <submittedName>
        <fullName evidence="7">Deacylase</fullName>
    </submittedName>
</protein>
<reference evidence="7 8" key="1">
    <citation type="submission" date="2015-10" db="EMBL/GenBank/DDBJ databases">
        <title>Draft genome sequence of Thermococcus celericrescens strain DSM 17994.</title>
        <authorList>
            <person name="Hong S.-J."/>
            <person name="Park C.-E."/>
            <person name="Shin J.-H."/>
        </authorList>
    </citation>
    <scope>NUCLEOTIDE SEQUENCE [LARGE SCALE GENOMIC DNA]</scope>
    <source>
        <strain evidence="7 8">DSM 17994</strain>
    </source>
</reference>
<organism evidence="7 8">
    <name type="scientific">Thermococcus celericrescens</name>
    <dbReference type="NCBI Taxonomy" id="227598"/>
    <lineage>
        <taxon>Archaea</taxon>
        <taxon>Methanobacteriati</taxon>
        <taxon>Methanobacteriota</taxon>
        <taxon>Thermococci</taxon>
        <taxon>Thermococcales</taxon>
        <taxon>Thermococcaceae</taxon>
        <taxon>Thermococcus</taxon>
    </lineage>
</organism>
<name>A0A117ISV0_9EURY</name>
<proteinExistence type="inferred from homology"/>
<feature type="domain" description="Peptidase M20 dimerisation" evidence="6">
    <location>
        <begin position="164"/>
        <end position="264"/>
    </location>
</feature>
<comment type="cofactor">
    <cofactor evidence="1">
        <name>Zn(2+)</name>
        <dbReference type="ChEBI" id="CHEBI:29105"/>
    </cofactor>
</comment>
<sequence>MEFDLLKELVSISSPFGKEEEISRFIASFLEEHGFDVELLPVEGFGSDVIAHLPGRSYTVVLNGHMDTVNLSPGWTKNPKGELEGDRFYGLGSADMKAGLAALLAAFVEMAELPRKERPTVIFTAVVDEEGYSRGAWELIRSGKLDRADVVLVAEPTNERLMLGARGRFVVQVEVFGKKAHAARPHEGLNAIEELGRFVGSLWKIRFRNHRKLGAGSYCTLSIEGSADGLSVPDYARAIIDRHVVIGEDWERVSSELLNLAGRIKLKGNIRVSKFERPTPDMLPYVVRENDRFVNIFKSVHRTVLGGEPEIIYGRSVGDFNYFGTYLNKPTLVYGPVGGNWHGSDEWVSVESLRRVKRVYVEFLKALV</sequence>
<dbReference type="AlphaFoldDB" id="A0A117ISV0"/>
<comment type="caution">
    <text evidence="7">The sequence shown here is derived from an EMBL/GenBank/DDBJ whole genome shotgun (WGS) entry which is preliminary data.</text>
</comment>
<keyword evidence="3" id="KW-0479">Metal-binding</keyword>
<evidence type="ECO:0000256" key="4">
    <source>
        <dbReference type="ARBA" id="ARBA00022801"/>
    </source>
</evidence>
<comment type="similarity">
    <text evidence="2">Belongs to the peptidase M20A family.</text>
</comment>
<dbReference type="RefSeq" id="WP_058939795.1">
    <property type="nucleotide sequence ID" value="NZ_LLYW01000046.1"/>
</dbReference>
<dbReference type="PROSITE" id="PS00759">
    <property type="entry name" value="ARGE_DAPE_CPG2_2"/>
    <property type="match status" value="1"/>
</dbReference>
<dbReference type="Pfam" id="PF07687">
    <property type="entry name" value="M20_dimer"/>
    <property type="match status" value="1"/>
</dbReference>
<dbReference type="PANTHER" id="PTHR43808">
    <property type="entry name" value="ACETYLORNITHINE DEACETYLASE"/>
    <property type="match status" value="1"/>
</dbReference>
<evidence type="ECO:0000256" key="3">
    <source>
        <dbReference type="ARBA" id="ARBA00022723"/>
    </source>
</evidence>
<evidence type="ECO:0000256" key="5">
    <source>
        <dbReference type="ARBA" id="ARBA00022833"/>
    </source>
</evidence>
<gene>
    <name evidence="7" type="ORF">APY94_11665</name>
</gene>
<accession>A0A117ISV0</accession>
<dbReference type="OrthoDB" id="24854at2157"/>
<dbReference type="Pfam" id="PF01546">
    <property type="entry name" value="Peptidase_M20"/>
    <property type="match status" value="1"/>
</dbReference>
<evidence type="ECO:0000313" key="8">
    <source>
        <dbReference type="Proteomes" id="UP000053462"/>
    </source>
</evidence>
<dbReference type="Gene3D" id="3.30.70.360">
    <property type="match status" value="1"/>
</dbReference>
<dbReference type="InterPro" id="IPR050072">
    <property type="entry name" value="Peptidase_M20A"/>
</dbReference>
<dbReference type="SUPFAM" id="SSF53187">
    <property type="entry name" value="Zn-dependent exopeptidases"/>
    <property type="match status" value="1"/>
</dbReference>
<dbReference type="GO" id="GO:0016787">
    <property type="term" value="F:hydrolase activity"/>
    <property type="evidence" value="ECO:0007669"/>
    <property type="project" value="UniProtKB-KW"/>
</dbReference>